<name>A0A4Y8L3A5_9BACT</name>
<reference evidence="1 2" key="1">
    <citation type="submission" date="2019-03" db="EMBL/GenBank/DDBJ databases">
        <title>San Antonio Military Medical Center submission to MRSN (WRAIR), pending publication.</title>
        <authorList>
            <person name="Blyth D.M."/>
            <person name="Mccarthy S.L."/>
            <person name="Schall S.E."/>
            <person name="Stam J.A."/>
            <person name="Ong A.C."/>
            <person name="Mcgann P.T."/>
        </authorList>
    </citation>
    <scope>NUCLEOTIDE SEQUENCE [LARGE SCALE GENOMIC DNA]</scope>
    <source>
        <strain evidence="1 2">MRSN571793</strain>
    </source>
</reference>
<sequence length="362" mass="41319">MGAFFSNLQVKIPAHESLSNRNIIDCIIKIHNDLGYETTENEESADKSIIIASEKSTPWYSIYDEDFDLKANSTDILASFLAESLSTTVLSTMVSDSDYLDVSLFGMDKTKHSINNVNDELKFTFPEIHSWNSILPDNKSFEDIFSIFREQQILVENYLDKLAPLIHLSPLYIQLGYQYFEEIMPNKGIKLHFSKKEKEQKETPSETNLVFSVYGSDYNLKIGEPHPISFQISNTGLSTKEIEIIMVGDAIEQEMIKPSDIQIRINEIQKEISFLKTISTDNRKLWVAQLSEINIPEGCSLPPSYSMKEYRRYMEQMYKSAIILNFKVEGIKPGKTSFSIFAIPLPRGCGQSAYAEITFTIE</sequence>
<protein>
    <submittedName>
        <fullName evidence="1">Uncharacterized protein</fullName>
    </submittedName>
</protein>
<dbReference type="AlphaFoldDB" id="A0A4Y8L3A5"/>
<dbReference type="Proteomes" id="UP000297861">
    <property type="component" value="Unassembled WGS sequence"/>
</dbReference>
<dbReference type="RefSeq" id="WP_026625469.1">
    <property type="nucleotide sequence ID" value="NZ_JAWZLG010000100.1"/>
</dbReference>
<dbReference type="OrthoDB" id="998141at2"/>
<gene>
    <name evidence="1" type="ORF">E2605_05685</name>
</gene>
<keyword evidence="2" id="KW-1185">Reference proteome</keyword>
<evidence type="ECO:0000313" key="1">
    <source>
        <dbReference type="EMBL" id="TFD97159.1"/>
    </source>
</evidence>
<accession>A0A4Y8L3A5</accession>
<dbReference type="EMBL" id="SOML01000003">
    <property type="protein sequence ID" value="TFD97159.1"/>
    <property type="molecule type" value="Genomic_DNA"/>
</dbReference>
<comment type="caution">
    <text evidence="1">The sequence shown here is derived from an EMBL/GenBank/DDBJ whole genome shotgun (WGS) entry which is preliminary data.</text>
</comment>
<organism evidence="1 2">
    <name type="scientific">Dysgonomonas capnocytophagoides</name>
    <dbReference type="NCBI Taxonomy" id="45254"/>
    <lineage>
        <taxon>Bacteria</taxon>
        <taxon>Pseudomonadati</taxon>
        <taxon>Bacteroidota</taxon>
        <taxon>Bacteroidia</taxon>
        <taxon>Bacteroidales</taxon>
        <taxon>Dysgonomonadaceae</taxon>
        <taxon>Dysgonomonas</taxon>
    </lineage>
</organism>
<proteinExistence type="predicted"/>
<evidence type="ECO:0000313" key="2">
    <source>
        <dbReference type="Proteomes" id="UP000297861"/>
    </source>
</evidence>